<dbReference type="FunFam" id="1.10.240.10:FF:000002">
    <property type="entry name" value="Tryptophan--tRNA ligase"/>
    <property type="match status" value="1"/>
</dbReference>
<keyword evidence="7 11" id="KW-0648">Protein biosynthesis</keyword>
<dbReference type="InterPro" id="IPR014729">
    <property type="entry name" value="Rossmann-like_a/b/a_fold"/>
</dbReference>
<dbReference type="InterPro" id="IPR050203">
    <property type="entry name" value="Trp-tRNA_synthetase"/>
</dbReference>
<dbReference type="Gene3D" id="1.10.240.10">
    <property type="entry name" value="Tyrosyl-Transfer RNA Synthetase"/>
    <property type="match status" value="1"/>
</dbReference>
<dbReference type="SUPFAM" id="SSF52374">
    <property type="entry name" value="Nucleotidylyl transferase"/>
    <property type="match status" value="1"/>
</dbReference>
<evidence type="ECO:0000256" key="9">
    <source>
        <dbReference type="ARBA" id="ARBA00030268"/>
    </source>
</evidence>
<evidence type="ECO:0000256" key="4">
    <source>
        <dbReference type="ARBA" id="ARBA00022598"/>
    </source>
</evidence>
<dbReference type="GO" id="GO:0005759">
    <property type="term" value="C:mitochondrial matrix"/>
    <property type="evidence" value="ECO:0007669"/>
    <property type="project" value="UniProtKB-SubCell"/>
</dbReference>
<name>A0A1G4MEA6_LACFM</name>
<dbReference type="FunFam" id="3.40.50.620:FF:000082">
    <property type="entry name" value="MSW1p Mitochondrial tryptophanyl-tRNA synthetase"/>
    <property type="match status" value="1"/>
</dbReference>
<dbReference type="PANTHER" id="PTHR43766">
    <property type="entry name" value="TRYPTOPHAN--TRNA LIGASE, MITOCHONDRIAL"/>
    <property type="match status" value="1"/>
</dbReference>
<dbReference type="OrthoDB" id="15808at2759"/>
<dbReference type="Proteomes" id="UP000190831">
    <property type="component" value="Chromosome F"/>
</dbReference>
<evidence type="ECO:0000256" key="6">
    <source>
        <dbReference type="ARBA" id="ARBA00022840"/>
    </source>
</evidence>
<keyword evidence="13" id="KW-1185">Reference proteome</keyword>
<evidence type="ECO:0000256" key="2">
    <source>
        <dbReference type="ARBA" id="ARBA00005594"/>
    </source>
</evidence>
<dbReference type="GO" id="GO:0004830">
    <property type="term" value="F:tryptophan-tRNA ligase activity"/>
    <property type="evidence" value="ECO:0007669"/>
    <property type="project" value="UniProtKB-EC"/>
</dbReference>
<evidence type="ECO:0000256" key="7">
    <source>
        <dbReference type="ARBA" id="ARBA00022917"/>
    </source>
</evidence>
<dbReference type="GO" id="GO:0070183">
    <property type="term" value="P:mitochondrial tryptophanyl-tRNA aminoacylation"/>
    <property type="evidence" value="ECO:0007669"/>
    <property type="project" value="TreeGrafter"/>
</dbReference>
<dbReference type="AlphaFoldDB" id="A0A1G4MEA6"/>
<dbReference type="STRING" id="4955.A0A1G4MEA6"/>
<dbReference type="EMBL" id="LT598490">
    <property type="protein sequence ID" value="SCW02261.1"/>
    <property type="molecule type" value="Genomic_DNA"/>
</dbReference>
<dbReference type="Gene3D" id="3.40.50.620">
    <property type="entry name" value="HUPs"/>
    <property type="match status" value="1"/>
</dbReference>
<dbReference type="InterPro" id="IPR001412">
    <property type="entry name" value="aa-tRNA-synth_I_CS"/>
</dbReference>
<dbReference type="PANTHER" id="PTHR43766:SF1">
    <property type="entry name" value="TRYPTOPHAN--TRNA LIGASE, MITOCHONDRIAL"/>
    <property type="match status" value="1"/>
</dbReference>
<dbReference type="EC" id="6.1.1.2" evidence="3"/>
<accession>A0A1G4MEA6</accession>
<dbReference type="PRINTS" id="PR01039">
    <property type="entry name" value="TRNASYNTHTRP"/>
</dbReference>
<keyword evidence="4 11" id="KW-0436">Ligase</keyword>
<comment type="subcellular location">
    <subcellularLocation>
        <location evidence="1">Mitochondrion matrix</location>
    </subcellularLocation>
</comment>
<evidence type="ECO:0000313" key="12">
    <source>
        <dbReference type="EMBL" id="SCW02261.1"/>
    </source>
</evidence>
<dbReference type="PROSITE" id="PS00178">
    <property type="entry name" value="AA_TRNA_LIGASE_I"/>
    <property type="match status" value="1"/>
</dbReference>
<evidence type="ECO:0000256" key="10">
    <source>
        <dbReference type="ARBA" id="ARBA00069760"/>
    </source>
</evidence>
<evidence type="ECO:0000256" key="11">
    <source>
        <dbReference type="RuleBase" id="RU363036"/>
    </source>
</evidence>
<dbReference type="CDD" id="cd00806">
    <property type="entry name" value="TrpRS_core"/>
    <property type="match status" value="1"/>
</dbReference>
<dbReference type="GO" id="GO:0005524">
    <property type="term" value="F:ATP binding"/>
    <property type="evidence" value="ECO:0007669"/>
    <property type="project" value="UniProtKB-KW"/>
</dbReference>
<sequence length="372" mass="42439">MLRKSRFIGNARMLHKSVKRTDYKLHRTDIPARSTIFSLIQPTGTFHLGNYLGAVRVWKDLCDLKQPDTKLLFGTADLHAITVPKPNTSEFRRYRQEAIASILSIGIDPTRAIVFHQSQVAQHTELHWLLSTITPMGSLNRMTQWKSKSNLKDLNDADAVGAVKLGLFSYPVLQAADILLYKSTHVPVGDDQAQHLELTRDIAQRFNTLYNREFFQLPTTILAPTKRILSLANTAKKMSKSDPNQNALIYLNDEPDVISRKIRKAVTDSVSHEFKYDPVLRPGVANLINVISGVQRKSIEDVEKDIAKYHSHQDFKNYVTEVLVEELRDPREKFMKYMKEPQYLEEITKSGAESASEIAEQNMKTIKEIMGF</sequence>
<keyword evidence="8 11" id="KW-0030">Aminoacyl-tRNA synthetase</keyword>
<dbReference type="OMA" id="GWGQFKP"/>
<organism evidence="12 13">
    <name type="scientific">Lachancea fermentati</name>
    <name type="common">Zygosaccharomyces fermentati</name>
    <dbReference type="NCBI Taxonomy" id="4955"/>
    <lineage>
        <taxon>Eukaryota</taxon>
        <taxon>Fungi</taxon>
        <taxon>Dikarya</taxon>
        <taxon>Ascomycota</taxon>
        <taxon>Saccharomycotina</taxon>
        <taxon>Saccharomycetes</taxon>
        <taxon>Saccharomycetales</taxon>
        <taxon>Saccharomycetaceae</taxon>
        <taxon>Lachancea</taxon>
    </lineage>
</organism>
<evidence type="ECO:0000256" key="1">
    <source>
        <dbReference type="ARBA" id="ARBA00004305"/>
    </source>
</evidence>
<comment type="similarity">
    <text evidence="2 11">Belongs to the class-I aminoacyl-tRNA synthetase family.</text>
</comment>
<protein>
    <recommendedName>
        <fullName evidence="10">Tryptophan--tRNA ligase, mitochondrial</fullName>
        <ecNumber evidence="3">6.1.1.2</ecNumber>
    </recommendedName>
    <alternativeName>
        <fullName evidence="9">Tryptophanyl-tRNA synthetase</fullName>
    </alternativeName>
</protein>
<evidence type="ECO:0000256" key="5">
    <source>
        <dbReference type="ARBA" id="ARBA00022741"/>
    </source>
</evidence>
<dbReference type="NCBIfam" id="TIGR00233">
    <property type="entry name" value="trpS"/>
    <property type="match status" value="1"/>
</dbReference>
<keyword evidence="6 11" id="KW-0067">ATP-binding</keyword>
<keyword evidence="5 11" id="KW-0547">Nucleotide-binding</keyword>
<evidence type="ECO:0000313" key="13">
    <source>
        <dbReference type="Proteomes" id="UP000190831"/>
    </source>
</evidence>
<dbReference type="InterPro" id="IPR002305">
    <property type="entry name" value="aa-tRNA-synth_Ic"/>
</dbReference>
<dbReference type="Pfam" id="PF00579">
    <property type="entry name" value="tRNA-synt_1b"/>
    <property type="match status" value="1"/>
</dbReference>
<proteinExistence type="inferred from homology"/>
<evidence type="ECO:0000256" key="3">
    <source>
        <dbReference type="ARBA" id="ARBA00013161"/>
    </source>
</evidence>
<evidence type="ECO:0000256" key="8">
    <source>
        <dbReference type="ARBA" id="ARBA00023146"/>
    </source>
</evidence>
<dbReference type="InterPro" id="IPR002306">
    <property type="entry name" value="Trp-tRNA-ligase"/>
</dbReference>
<gene>
    <name evidence="12" type="ORF">LAFE_0F02542G</name>
</gene>
<reference evidence="13" key="1">
    <citation type="submission" date="2016-03" db="EMBL/GenBank/DDBJ databases">
        <authorList>
            <person name="Devillers H."/>
        </authorList>
    </citation>
    <scope>NUCLEOTIDE SEQUENCE [LARGE SCALE GENOMIC DNA]</scope>
</reference>